<sequence length="115" mass="13326">MALKLNSRFFTLILWLSLFLLFFHGMWVTFNSKNNRSIHNNKIPLSHQTTTTTTTLSNRRVLISKINFSQFLQHQQQQQQRHHVAAPPESAGTEIDPRYGAEKRLVPTGPNPLHH</sequence>
<evidence type="ECO:0000313" key="7">
    <source>
        <dbReference type="Proteomes" id="UP000594261"/>
    </source>
</evidence>
<proteinExistence type="inferred from homology"/>
<protein>
    <recommendedName>
        <fullName evidence="8">CLAVATA3/ESR (CLE)-related protein 13</fullName>
    </recommendedName>
</protein>
<organism evidence="6 7">
    <name type="scientific">Quercus lobata</name>
    <name type="common">Valley oak</name>
    <dbReference type="NCBI Taxonomy" id="97700"/>
    <lineage>
        <taxon>Eukaryota</taxon>
        <taxon>Viridiplantae</taxon>
        <taxon>Streptophyta</taxon>
        <taxon>Embryophyta</taxon>
        <taxon>Tracheophyta</taxon>
        <taxon>Spermatophyta</taxon>
        <taxon>Magnoliopsida</taxon>
        <taxon>eudicotyledons</taxon>
        <taxon>Gunneridae</taxon>
        <taxon>Pentapetalae</taxon>
        <taxon>rosids</taxon>
        <taxon>fabids</taxon>
        <taxon>Fagales</taxon>
        <taxon>Fagaceae</taxon>
        <taxon>Quercus</taxon>
    </lineage>
</organism>
<accession>A0A7N2RBV7</accession>
<keyword evidence="7" id="KW-1185">Reference proteome</keyword>
<keyword evidence="4" id="KW-0379">Hydroxylation</keyword>
<feature type="region of interest" description="Disordered" evidence="5">
    <location>
        <begin position="75"/>
        <end position="115"/>
    </location>
</feature>
<dbReference type="OrthoDB" id="753861at2759"/>
<dbReference type="InParanoid" id="A0A7N2RBV7"/>
<dbReference type="EnsemblPlants" id="QL10p023002:mrna">
    <property type="protein sequence ID" value="QL10p023002:mrna:CDS:1"/>
    <property type="gene ID" value="QL10p023002"/>
</dbReference>
<dbReference type="EMBL" id="LRBV02000010">
    <property type="status" value="NOT_ANNOTATED_CDS"/>
    <property type="molecule type" value="Genomic_DNA"/>
</dbReference>
<reference evidence="6" key="2">
    <citation type="submission" date="2021-01" db="UniProtKB">
        <authorList>
            <consortium name="EnsemblPlants"/>
        </authorList>
    </citation>
    <scope>IDENTIFICATION</scope>
</reference>
<evidence type="ECO:0000256" key="2">
    <source>
        <dbReference type="ARBA" id="ARBA00022473"/>
    </source>
</evidence>
<dbReference type="PANTHER" id="PTHR34359:SF5">
    <property type="entry name" value="CLAVATA3_ESR (CLE)-RELATED PROTEIN 9"/>
    <property type="match status" value="1"/>
</dbReference>
<dbReference type="PANTHER" id="PTHR34359">
    <property type="entry name" value="CLAVATA3/ESR (CLE)-RELATED PROTEIN 10"/>
    <property type="match status" value="1"/>
</dbReference>
<evidence type="ECO:0000313" key="6">
    <source>
        <dbReference type="EnsemblPlants" id="QL10p023002:mrna:CDS:1"/>
    </source>
</evidence>
<dbReference type="GO" id="GO:0030154">
    <property type="term" value="P:cell differentiation"/>
    <property type="evidence" value="ECO:0007669"/>
    <property type="project" value="UniProtKB-KW"/>
</dbReference>
<gene>
    <name evidence="6" type="primary">LOC115966101</name>
</gene>
<name>A0A7N2RBV7_QUELO</name>
<keyword evidence="3" id="KW-0221">Differentiation</keyword>
<evidence type="ECO:0000256" key="4">
    <source>
        <dbReference type="ARBA" id="ARBA00023278"/>
    </source>
</evidence>
<evidence type="ECO:0008006" key="8">
    <source>
        <dbReference type="Google" id="ProtNLM"/>
    </source>
</evidence>
<dbReference type="InterPro" id="IPR039618">
    <property type="entry name" value="CLE9-13"/>
</dbReference>
<feature type="compositionally biased region" description="Basic and acidic residues" evidence="5">
    <location>
        <begin position="95"/>
        <end position="105"/>
    </location>
</feature>
<dbReference type="OMA" id="HGWFHIV"/>
<dbReference type="AlphaFoldDB" id="A0A7N2RBV7"/>
<evidence type="ECO:0000256" key="1">
    <source>
        <dbReference type="ARBA" id="ARBA00005416"/>
    </source>
</evidence>
<dbReference type="KEGG" id="qlo:115966101"/>
<dbReference type="RefSeq" id="XP_030941302.1">
    <property type="nucleotide sequence ID" value="XM_031085442.1"/>
</dbReference>
<evidence type="ECO:0000256" key="3">
    <source>
        <dbReference type="ARBA" id="ARBA00022782"/>
    </source>
</evidence>
<dbReference type="GeneID" id="115966101"/>
<dbReference type="Gramene" id="QL10p023002:mrna">
    <property type="protein sequence ID" value="QL10p023002:mrna:CDS:1"/>
    <property type="gene ID" value="QL10p023002"/>
</dbReference>
<evidence type="ECO:0000256" key="5">
    <source>
        <dbReference type="SAM" id="MobiDB-lite"/>
    </source>
</evidence>
<comment type="similarity">
    <text evidence="1">Belongs to the CLV3/ESR signal peptide family.</text>
</comment>
<keyword evidence="2" id="KW-0217">Developmental protein</keyword>
<dbReference type="Proteomes" id="UP000594261">
    <property type="component" value="Chromosome 10"/>
</dbReference>
<reference evidence="6 7" key="1">
    <citation type="journal article" date="2016" name="G3 (Bethesda)">
        <title>First Draft Assembly and Annotation of the Genome of a California Endemic Oak Quercus lobata Nee (Fagaceae).</title>
        <authorList>
            <person name="Sork V.L."/>
            <person name="Fitz-Gibbon S.T."/>
            <person name="Puiu D."/>
            <person name="Crepeau M."/>
            <person name="Gugger P.F."/>
            <person name="Sherman R."/>
            <person name="Stevens K."/>
            <person name="Langley C.H."/>
            <person name="Pellegrini M."/>
            <person name="Salzberg S.L."/>
        </authorList>
    </citation>
    <scope>NUCLEOTIDE SEQUENCE [LARGE SCALE GENOMIC DNA]</scope>
    <source>
        <strain evidence="6 7">cv. SW786</strain>
    </source>
</reference>